<keyword evidence="2" id="KW-1185">Reference proteome</keyword>
<comment type="caution">
    <text evidence="1">The sequence shown here is derived from an EMBL/GenBank/DDBJ whole genome shotgun (WGS) entry which is preliminary data.</text>
</comment>
<proteinExistence type="predicted"/>
<protein>
    <submittedName>
        <fullName evidence="1">Transcriptional regulator</fullName>
    </submittedName>
</protein>
<name>H3SNT4_9BACL</name>
<feature type="non-terminal residue" evidence="1">
    <location>
        <position position="1"/>
    </location>
</feature>
<reference evidence="1 2" key="1">
    <citation type="journal article" date="2012" name="J. Bacteriol.">
        <title>Genome Sequence of the Pattern-Forming Social Bacterium Paenibacillus dendritiformis C454 Chiral Morphotype.</title>
        <authorList>
            <person name="Sirota-Madi A."/>
            <person name="Olender T."/>
            <person name="Helman Y."/>
            <person name="Brainis I."/>
            <person name="Finkelshtein A."/>
            <person name="Roth D."/>
            <person name="Hagai E."/>
            <person name="Leshkowitz D."/>
            <person name="Brodsky L."/>
            <person name="Galatenko V."/>
            <person name="Nikolaev V."/>
            <person name="Gutnick D.L."/>
            <person name="Lancet D."/>
            <person name="Ben-Jacob E."/>
        </authorList>
    </citation>
    <scope>NUCLEOTIDE SEQUENCE [LARGE SCALE GENOMIC DNA]</scope>
    <source>
        <strain evidence="1 2">C454</strain>
    </source>
</reference>
<gene>
    <name evidence="1" type="ORF">PDENDC454_26193</name>
</gene>
<evidence type="ECO:0000313" key="2">
    <source>
        <dbReference type="Proteomes" id="UP000003900"/>
    </source>
</evidence>
<evidence type="ECO:0000313" key="1">
    <source>
        <dbReference type="EMBL" id="EHQ59268.1"/>
    </source>
</evidence>
<organism evidence="1 2">
    <name type="scientific">Paenibacillus dendritiformis C454</name>
    <dbReference type="NCBI Taxonomy" id="1131935"/>
    <lineage>
        <taxon>Bacteria</taxon>
        <taxon>Bacillati</taxon>
        <taxon>Bacillota</taxon>
        <taxon>Bacilli</taxon>
        <taxon>Bacillales</taxon>
        <taxon>Paenibacillaceae</taxon>
        <taxon>Paenibacillus</taxon>
    </lineage>
</organism>
<dbReference type="EMBL" id="AHKH01000161">
    <property type="protein sequence ID" value="EHQ59268.1"/>
    <property type="molecule type" value="Genomic_DNA"/>
</dbReference>
<accession>H3SNT4</accession>
<sequence length="40" mass="4556">DKLIVLGEDATKGIALLKSENFMEFVEMIQKAEREVDESE</sequence>
<dbReference type="AlphaFoldDB" id="H3SNT4"/>
<dbReference type="Proteomes" id="UP000003900">
    <property type="component" value="Unassembled WGS sequence"/>
</dbReference>